<dbReference type="Gene3D" id="3.30.465.10">
    <property type="match status" value="1"/>
</dbReference>
<dbReference type="PANTHER" id="PTHR42934:SF2">
    <property type="entry name" value="GLYCOLATE OXIDASE SUBUNIT GLCD"/>
    <property type="match status" value="1"/>
</dbReference>
<evidence type="ECO:0000313" key="7">
    <source>
        <dbReference type="Proteomes" id="UP000824005"/>
    </source>
</evidence>
<evidence type="ECO:0000256" key="4">
    <source>
        <dbReference type="ARBA" id="ARBA00023002"/>
    </source>
</evidence>
<dbReference type="InterPro" id="IPR016164">
    <property type="entry name" value="FAD-linked_Oxase-like_C"/>
</dbReference>
<dbReference type="InterPro" id="IPR006094">
    <property type="entry name" value="Oxid_FAD_bind_N"/>
</dbReference>
<dbReference type="InterPro" id="IPR036318">
    <property type="entry name" value="FAD-bd_PCMH-like_sf"/>
</dbReference>
<dbReference type="PROSITE" id="PS51387">
    <property type="entry name" value="FAD_PCMH"/>
    <property type="match status" value="1"/>
</dbReference>
<dbReference type="InterPro" id="IPR016171">
    <property type="entry name" value="Vanillyl_alc_oxidase_C-sub2"/>
</dbReference>
<dbReference type="Gene3D" id="1.10.45.10">
    <property type="entry name" value="Vanillyl-alcohol Oxidase, Chain A, domain 4"/>
    <property type="match status" value="1"/>
</dbReference>
<reference evidence="6" key="1">
    <citation type="journal article" date="2021" name="PeerJ">
        <title>Extensive microbial diversity within the chicken gut microbiome revealed by metagenomics and culture.</title>
        <authorList>
            <person name="Gilroy R."/>
            <person name="Ravi A."/>
            <person name="Getino M."/>
            <person name="Pursley I."/>
            <person name="Horton D.L."/>
            <person name="Alikhan N.F."/>
            <person name="Baker D."/>
            <person name="Gharbi K."/>
            <person name="Hall N."/>
            <person name="Watson M."/>
            <person name="Adriaenssens E.M."/>
            <person name="Foster-Nyarko E."/>
            <person name="Jarju S."/>
            <person name="Secka A."/>
            <person name="Antonio M."/>
            <person name="Oren A."/>
            <person name="Chaudhuri R.R."/>
            <person name="La Ragione R."/>
            <person name="Hildebrand F."/>
            <person name="Pallen M.J."/>
        </authorList>
    </citation>
    <scope>NUCLEOTIDE SEQUENCE</scope>
    <source>
        <strain evidence="6">ChiGjej1B1-98</strain>
    </source>
</reference>
<dbReference type="EMBL" id="DXDC01000088">
    <property type="protein sequence ID" value="HIY65218.1"/>
    <property type="molecule type" value="Genomic_DNA"/>
</dbReference>
<dbReference type="GO" id="GO:0016491">
    <property type="term" value="F:oxidoreductase activity"/>
    <property type="evidence" value="ECO:0007669"/>
    <property type="project" value="UniProtKB-KW"/>
</dbReference>
<dbReference type="SUPFAM" id="SSF55103">
    <property type="entry name" value="FAD-linked oxidases, C-terminal domain"/>
    <property type="match status" value="1"/>
</dbReference>
<dbReference type="GO" id="GO:0071949">
    <property type="term" value="F:FAD binding"/>
    <property type="evidence" value="ECO:0007669"/>
    <property type="project" value="InterPro"/>
</dbReference>
<name>A0A9D1YTU7_9MICO</name>
<dbReference type="InterPro" id="IPR016166">
    <property type="entry name" value="FAD-bd_PCMH"/>
</dbReference>
<dbReference type="FunFam" id="1.10.45.10:FF:000001">
    <property type="entry name" value="D-lactate dehydrogenase mitochondrial"/>
    <property type="match status" value="1"/>
</dbReference>
<evidence type="ECO:0000256" key="1">
    <source>
        <dbReference type="ARBA" id="ARBA00001974"/>
    </source>
</evidence>
<dbReference type="Proteomes" id="UP000824005">
    <property type="component" value="Unassembled WGS sequence"/>
</dbReference>
<dbReference type="InterPro" id="IPR051914">
    <property type="entry name" value="FAD-linked_OxidoTrans_Type4"/>
</dbReference>
<evidence type="ECO:0000256" key="3">
    <source>
        <dbReference type="ARBA" id="ARBA00022827"/>
    </source>
</evidence>
<dbReference type="AlphaFoldDB" id="A0A9D1YTU7"/>
<dbReference type="Pfam" id="PF01565">
    <property type="entry name" value="FAD_binding_4"/>
    <property type="match status" value="1"/>
</dbReference>
<keyword evidence="3" id="KW-0274">FAD</keyword>
<dbReference type="InterPro" id="IPR016169">
    <property type="entry name" value="FAD-bd_PCMH_sub2"/>
</dbReference>
<reference evidence="6" key="2">
    <citation type="submission" date="2021-04" db="EMBL/GenBank/DDBJ databases">
        <authorList>
            <person name="Gilroy R."/>
        </authorList>
    </citation>
    <scope>NUCLEOTIDE SEQUENCE</scope>
    <source>
        <strain evidence="6">ChiGjej1B1-98</strain>
    </source>
</reference>
<sequence length="462" mass="48169">MTETAPHGSTTADAVLEALAEGLSEGALSKDSAELSAARADRSGKIADGAPIAVVHAQSIEDVQLVMRVASARGIPVVPRGAGTGLAGAAIAGENTISLSLLRMNRILEVNAADQLAVVEPGILNATLNEQLEPHGFWWAPDPASRSISTVGGNIATNAGGLLCAKYGVTREAVLGLDVVLPDGELLRLGHRTVKGVTGYDLAALMIGSEGTLGIVVGATLKLRPLVPGELWTIGAEFPDEQSAAEACAAVTAARIRPAVMELIGSVGIGLLASYTDTTLQGAFVLLQTDDNDGEQTARAAAEVLERFGAKVELTSDHERSAHLAEARRQMMPAMEAAGNVLVEDVAVPRSRMAEMFAFCNDVGARYGVTVSTVAHAGDGNLHPAFVFDDAEPTEAVWQAADEIFTKAIALGGTLTGEHGVGTLKSRWLRDELGDVQYELQRRIKAAFDPQGIMNPGKVFGA</sequence>
<protein>
    <submittedName>
        <fullName evidence="6">FAD-binding protein</fullName>
    </submittedName>
</protein>
<dbReference type="Gene3D" id="3.30.70.2740">
    <property type="match status" value="1"/>
</dbReference>
<comment type="cofactor">
    <cofactor evidence="1">
        <name>FAD</name>
        <dbReference type="ChEBI" id="CHEBI:57692"/>
    </cofactor>
</comment>
<evidence type="ECO:0000259" key="5">
    <source>
        <dbReference type="PROSITE" id="PS51387"/>
    </source>
</evidence>
<keyword evidence="2" id="KW-0285">Flavoprotein</keyword>
<dbReference type="SUPFAM" id="SSF56176">
    <property type="entry name" value="FAD-binding/transporter-associated domain-like"/>
    <property type="match status" value="1"/>
</dbReference>
<keyword evidence="4" id="KW-0560">Oxidoreductase</keyword>
<dbReference type="PANTHER" id="PTHR42934">
    <property type="entry name" value="GLYCOLATE OXIDASE SUBUNIT GLCD"/>
    <property type="match status" value="1"/>
</dbReference>
<accession>A0A9D1YTU7</accession>
<evidence type="ECO:0000313" key="6">
    <source>
        <dbReference type="EMBL" id="HIY65218.1"/>
    </source>
</evidence>
<dbReference type="Pfam" id="PF02913">
    <property type="entry name" value="FAD-oxidase_C"/>
    <property type="match status" value="1"/>
</dbReference>
<feature type="domain" description="FAD-binding PCMH-type" evidence="5">
    <location>
        <begin position="47"/>
        <end position="226"/>
    </location>
</feature>
<comment type="caution">
    <text evidence="6">The sequence shown here is derived from an EMBL/GenBank/DDBJ whole genome shotgun (WGS) entry which is preliminary data.</text>
</comment>
<dbReference type="InterPro" id="IPR004113">
    <property type="entry name" value="FAD-bd_oxidored_4_C"/>
</dbReference>
<evidence type="ECO:0000256" key="2">
    <source>
        <dbReference type="ARBA" id="ARBA00022630"/>
    </source>
</evidence>
<proteinExistence type="predicted"/>
<gene>
    <name evidence="6" type="ORF">H9830_02945</name>
</gene>
<organism evidence="6 7">
    <name type="scientific">Candidatus Agrococcus pullicola</name>
    <dbReference type="NCBI Taxonomy" id="2838429"/>
    <lineage>
        <taxon>Bacteria</taxon>
        <taxon>Bacillati</taxon>
        <taxon>Actinomycetota</taxon>
        <taxon>Actinomycetes</taxon>
        <taxon>Micrococcales</taxon>
        <taxon>Microbacteriaceae</taxon>
        <taxon>Agrococcus</taxon>
    </lineage>
</organism>